<reference evidence="1" key="1">
    <citation type="submission" date="2021-01" db="EMBL/GenBank/DDBJ databases">
        <authorList>
            <consortium name="Genoscope - CEA"/>
            <person name="William W."/>
        </authorList>
    </citation>
    <scope>NUCLEOTIDE SEQUENCE</scope>
</reference>
<protein>
    <submittedName>
        <fullName evidence="1">Uncharacterized protein</fullName>
    </submittedName>
</protein>
<keyword evidence="2" id="KW-1185">Reference proteome</keyword>
<sequence length="232" mass="27094">MLKIEEYVCNLKESKTLFNDALRIDTHQSSASYDNTQFQNPIYNIVPPEYFQSITENKYSNIFSSYIQSPKHDELQSTIKQAPKKRTFSFAESQQLNKDPVCNISADFGQNTQLPTQNEMKIYSKFSQEKSLQNIDTPNKERQQLQDSLLVMHNSLPQSKFSSPQKKYVKVQKFKDINYSFDAKQTQTTQVTNTSLKDNNNTEFELIFKECQNNFQKNKARKTDEYIACNIQ</sequence>
<dbReference type="Proteomes" id="UP000692954">
    <property type="component" value="Unassembled WGS sequence"/>
</dbReference>
<evidence type="ECO:0000313" key="1">
    <source>
        <dbReference type="EMBL" id="CAD8082805.1"/>
    </source>
</evidence>
<comment type="caution">
    <text evidence="1">The sequence shown here is derived from an EMBL/GenBank/DDBJ whole genome shotgun (WGS) entry which is preliminary data.</text>
</comment>
<evidence type="ECO:0000313" key="2">
    <source>
        <dbReference type="Proteomes" id="UP000692954"/>
    </source>
</evidence>
<accession>A0A8S1N0W4</accession>
<organism evidence="1 2">
    <name type="scientific">Paramecium sonneborni</name>
    <dbReference type="NCBI Taxonomy" id="65129"/>
    <lineage>
        <taxon>Eukaryota</taxon>
        <taxon>Sar</taxon>
        <taxon>Alveolata</taxon>
        <taxon>Ciliophora</taxon>
        <taxon>Intramacronucleata</taxon>
        <taxon>Oligohymenophorea</taxon>
        <taxon>Peniculida</taxon>
        <taxon>Parameciidae</taxon>
        <taxon>Paramecium</taxon>
    </lineage>
</organism>
<dbReference type="EMBL" id="CAJJDN010000044">
    <property type="protein sequence ID" value="CAD8082805.1"/>
    <property type="molecule type" value="Genomic_DNA"/>
</dbReference>
<name>A0A8S1N0W4_9CILI</name>
<proteinExistence type="predicted"/>
<dbReference type="AlphaFoldDB" id="A0A8S1N0W4"/>
<gene>
    <name evidence="1" type="ORF">PSON_ATCC_30995.1.T0440057</name>
</gene>
<dbReference type="OrthoDB" id="286529at2759"/>